<keyword evidence="2 4" id="KW-0547">Nucleotide-binding</keyword>
<evidence type="ECO:0000256" key="1">
    <source>
        <dbReference type="ARBA" id="ARBA00010638"/>
    </source>
</evidence>
<feature type="binding site" evidence="4">
    <location>
        <position position="58"/>
    </location>
    <ligand>
        <name>substrate</name>
    </ligand>
</feature>
<keyword evidence="7" id="KW-1185">Reference proteome</keyword>
<dbReference type="InterPro" id="IPR024185">
    <property type="entry name" value="FTHF_cligase-like_sf"/>
</dbReference>
<name>A0A1X7GQD3_9BACL</name>
<comment type="catalytic activity">
    <reaction evidence="5">
        <text>(6S)-5-formyl-5,6,7,8-tetrahydrofolate + ATP = (6R)-5,10-methenyltetrahydrofolate + ADP + phosphate</text>
        <dbReference type="Rhea" id="RHEA:10488"/>
        <dbReference type="ChEBI" id="CHEBI:30616"/>
        <dbReference type="ChEBI" id="CHEBI:43474"/>
        <dbReference type="ChEBI" id="CHEBI:57455"/>
        <dbReference type="ChEBI" id="CHEBI:57457"/>
        <dbReference type="ChEBI" id="CHEBI:456216"/>
        <dbReference type="EC" id="6.3.3.2"/>
    </reaction>
</comment>
<dbReference type="Gene3D" id="3.40.50.10420">
    <property type="entry name" value="NagB/RpiA/CoA transferase-like"/>
    <property type="match status" value="1"/>
</dbReference>
<feature type="binding site" evidence="4">
    <location>
        <position position="53"/>
    </location>
    <ligand>
        <name>substrate</name>
    </ligand>
</feature>
<dbReference type="GO" id="GO:0046872">
    <property type="term" value="F:metal ion binding"/>
    <property type="evidence" value="ECO:0007669"/>
    <property type="project" value="UniProtKB-KW"/>
</dbReference>
<dbReference type="InterPro" id="IPR037171">
    <property type="entry name" value="NagB/RpiA_transferase-like"/>
</dbReference>
<dbReference type="GO" id="GO:0030272">
    <property type="term" value="F:5-formyltetrahydrofolate cyclo-ligase activity"/>
    <property type="evidence" value="ECO:0007669"/>
    <property type="project" value="UniProtKB-EC"/>
</dbReference>
<dbReference type="AlphaFoldDB" id="A0A1X7GQD3"/>
<keyword evidence="5" id="KW-0479">Metal-binding</keyword>
<proteinExistence type="inferred from homology"/>
<keyword evidence="6" id="KW-0436">Ligase</keyword>
<evidence type="ECO:0000256" key="3">
    <source>
        <dbReference type="ARBA" id="ARBA00022840"/>
    </source>
</evidence>
<dbReference type="STRING" id="1313296.SAMN05661091_0922"/>
<dbReference type="GO" id="GO:0005524">
    <property type="term" value="F:ATP binding"/>
    <property type="evidence" value="ECO:0007669"/>
    <property type="project" value="UniProtKB-KW"/>
</dbReference>
<reference evidence="7" key="1">
    <citation type="submission" date="2017-04" db="EMBL/GenBank/DDBJ databases">
        <authorList>
            <person name="Varghese N."/>
            <person name="Submissions S."/>
        </authorList>
    </citation>
    <scope>NUCLEOTIDE SEQUENCE [LARGE SCALE GENOMIC DNA]</scope>
    <source>
        <strain evidence="7">N3/975</strain>
    </source>
</reference>
<dbReference type="GO" id="GO:0035999">
    <property type="term" value="P:tetrahydrofolate interconversion"/>
    <property type="evidence" value="ECO:0007669"/>
    <property type="project" value="TreeGrafter"/>
</dbReference>
<dbReference type="Proteomes" id="UP000192940">
    <property type="component" value="Chromosome I"/>
</dbReference>
<evidence type="ECO:0000256" key="2">
    <source>
        <dbReference type="ARBA" id="ARBA00022741"/>
    </source>
</evidence>
<organism evidence="6 7">
    <name type="scientific">Paenibacillus uliginis N3/975</name>
    <dbReference type="NCBI Taxonomy" id="1313296"/>
    <lineage>
        <taxon>Bacteria</taxon>
        <taxon>Bacillati</taxon>
        <taxon>Bacillota</taxon>
        <taxon>Bacilli</taxon>
        <taxon>Bacillales</taxon>
        <taxon>Paenibacillaceae</taxon>
        <taxon>Paenibacillus</taxon>
    </lineage>
</organism>
<gene>
    <name evidence="6" type="ORF">SAMN05661091_0922</name>
</gene>
<comment type="similarity">
    <text evidence="1 5">Belongs to the 5-formyltetrahydrofolate cyclo-ligase family.</text>
</comment>
<dbReference type="GO" id="GO:0009396">
    <property type="term" value="P:folic acid-containing compound biosynthetic process"/>
    <property type="evidence" value="ECO:0007669"/>
    <property type="project" value="TreeGrafter"/>
</dbReference>
<dbReference type="InterPro" id="IPR002698">
    <property type="entry name" value="FTHF_cligase"/>
</dbReference>
<keyword evidence="5" id="KW-0460">Magnesium</keyword>
<dbReference type="EMBL" id="LT840184">
    <property type="protein sequence ID" value="SMF73007.1"/>
    <property type="molecule type" value="Genomic_DNA"/>
</dbReference>
<dbReference type="PANTHER" id="PTHR23407">
    <property type="entry name" value="ATPASE INHIBITOR/5-FORMYLTETRAHYDROFOLATE CYCLO-LIGASE"/>
    <property type="match status" value="1"/>
</dbReference>
<dbReference type="Pfam" id="PF01812">
    <property type="entry name" value="5-FTHF_cyc-lig"/>
    <property type="match status" value="1"/>
</dbReference>
<evidence type="ECO:0000313" key="6">
    <source>
        <dbReference type="EMBL" id="SMF73007.1"/>
    </source>
</evidence>
<dbReference type="SUPFAM" id="SSF100950">
    <property type="entry name" value="NagB/RpiA/CoA transferase-like"/>
    <property type="match status" value="1"/>
</dbReference>
<sequence>MNISASKTELRALKVSLRDSISDSDREERSGQVCRLATDLLIANHAGSMLVYVPFRSELDTRPLITWAWENGIEVMVPRSLRGSGMMELYLLHSWNELIQGAFGIPEPDPVRAEKCRKDVVPDVIWVPGLAFDGQGGRLGYGGGYYDRLRDRMLSAAAGGKKMPLWIGLGYEVQVTDQVPMECHDLRLDGLITENGYIKTGF</sequence>
<evidence type="ECO:0000256" key="4">
    <source>
        <dbReference type="PIRSR" id="PIRSR006806-1"/>
    </source>
</evidence>
<protein>
    <recommendedName>
        <fullName evidence="5">5-formyltetrahydrofolate cyclo-ligase</fullName>
        <ecNumber evidence="5">6.3.3.2</ecNumber>
    </recommendedName>
</protein>
<dbReference type="PIRSF" id="PIRSF006806">
    <property type="entry name" value="FTHF_cligase"/>
    <property type="match status" value="1"/>
</dbReference>
<dbReference type="EC" id="6.3.3.2" evidence="5"/>
<evidence type="ECO:0000256" key="5">
    <source>
        <dbReference type="RuleBase" id="RU361279"/>
    </source>
</evidence>
<comment type="cofactor">
    <cofactor evidence="5">
        <name>Mg(2+)</name>
        <dbReference type="ChEBI" id="CHEBI:18420"/>
    </cofactor>
</comment>
<feature type="binding site" evidence="4">
    <location>
        <begin position="138"/>
        <end position="146"/>
    </location>
    <ligand>
        <name>ATP</name>
        <dbReference type="ChEBI" id="CHEBI:30616"/>
    </ligand>
</feature>
<dbReference type="PANTHER" id="PTHR23407:SF1">
    <property type="entry name" value="5-FORMYLTETRAHYDROFOLATE CYCLO-LIGASE"/>
    <property type="match status" value="1"/>
</dbReference>
<feature type="binding site" evidence="4">
    <location>
        <begin position="7"/>
        <end position="11"/>
    </location>
    <ligand>
        <name>ATP</name>
        <dbReference type="ChEBI" id="CHEBI:30616"/>
    </ligand>
</feature>
<accession>A0A1X7GQD3</accession>
<dbReference type="NCBIfam" id="TIGR02727">
    <property type="entry name" value="MTHFS_bact"/>
    <property type="match status" value="1"/>
</dbReference>
<evidence type="ECO:0000313" key="7">
    <source>
        <dbReference type="Proteomes" id="UP000192940"/>
    </source>
</evidence>
<keyword evidence="3 4" id="KW-0067">ATP-binding</keyword>